<dbReference type="InterPro" id="IPR010998">
    <property type="entry name" value="Integrase_recombinase_N"/>
</dbReference>
<dbReference type="eggNOG" id="COG4974">
    <property type="taxonomic scope" value="Bacteria"/>
</dbReference>
<dbReference type="GO" id="GO:0003677">
    <property type="term" value="F:DNA binding"/>
    <property type="evidence" value="ECO:0007669"/>
    <property type="project" value="UniProtKB-KW"/>
</dbReference>
<name>A4BZE5_9FLAO</name>
<dbReference type="AlphaFoldDB" id="A4BZE5"/>
<dbReference type="InterPro" id="IPR025269">
    <property type="entry name" value="SAM-like_dom"/>
</dbReference>
<protein>
    <recommendedName>
        <fullName evidence="2">Phage integrase SAM-like domain-containing protein</fullName>
    </recommendedName>
</protein>
<evidence type="ECO:0000313" key="4">
    <source>
        <dbReference type="Proteomes" id="UP000003053"/>
    </source>
</evidence>
<dbReference type="Gene3D" id="1.10.150.130">
    <property type="match status" value="1"/>
</dbReference>
<evidence type="ECO:0000259" key="2">
    <source>
        <dbReference type="Pfam" id="PF13102"/>
    </source>
</evidence>
<feature type="domain" description="Phage integrase SAM-like" evidence="2">
    <location>
        <begin position="1"/>
        <end position="56"/>
    </location>
</feature>
<comment type="caution">
    <text evidence="3">The sequence shown here is derived from an EMBL/GenBank/DDBJ whole genome shotgun (WGS) entry which is preliminary data.</text>
</comment>
<dbReference type="Proteomes" id="UP000003053">
    <property type="component" value="Unassembled WGS sequence"/>
</dbReference>
<dbReference type="HOGENOM" id="CLU_2684692_0_0_10"/>
<dbReference type="Pfam" id="PF13102">
    <property type="entry name" value="Phage_int_SAM_5"/>
    <property type="match status" value="1"/>
</dbReference>
<dbReference type="STRING" id="313594.PI23P_07930"/>
<keyword evidence="4" id="KW-1185">Reference proteome</keyword>
<proteinExistence type="predicted"/>
<keyword evidence="1" id="KW-0238">DNA-binding</keyword>
<evidence type="ECO:0000313" key="3">
    <source>
        <dbReference type="EMBL" id="EAR12538.1"/>
    </source>
</evidence>
<accession>A4BZE5</accession>
<evidence type="ECO:0000256" key="1">
    <source>
        <dbReference type="ARBA" id="ARBA00023125"/>
    </source>
</evidence>
<sequence>MKDLDLKFIKDLAYFFKTELKLRQATVYRSIQRIKKIIQFAIAENYLQKDPFHLYKNKKYKAVIVYLMDEGLQC</sequence>
<dbReference type="OrthoDB" id="1068680at2"/>
<gene>
    <name evidence="3" type="ORF">PI23P_07930</name>
</gene>
<dbReference type="EMBL" id="AAOG01000002">
    <property type="protein sequence ID" value="EAR12538.1"/>
    <property type="molecule type" value="Genomic_DNA"/>
</dbReference>
<organism evidence="3 4">
    <name type="scientific">Polaribacter irgensii 23-P</name>
    <dbReference type="NCBI Taxonomy" id="313594"/>
    <lineage>
        <taxon>Bacteria</taxon>
        <taxon>Pseudomonadati</taxon>
        <taxon>Bacteroidota</taxon>
        <taxon>Flavobacteriia</taxon>
        <taxon>Flavobacteriales</taxon>
        <taxon>Flavobacteriaceae</taxon>
    </lineage>
</organism>
<reference evidence="3 4" key="1">
    <citation type="submission" date="2006-02" db="EMBL/GenBank/DDBJ databases">
        <authorList>
            <person name="Murray A."/>
            <person name="Staley J."/>
            <person name="Ferriera S."/>
            <person name="Johnson J."/>
            <person name="Kravitz S."/>
            <person name="Halpern A."/>
            <person name="Remington K."/>
            <person name="Beeson K."/>
            <person name="Tran B."/>
            <person name="Rogers Y.-H."/>
            <person name="Friedman R."/>
            <person name="Venter J.C."/>
        </authorList>
    </citation>
    <scope>NUCLEOTIDE SEQUENCE [LARGE SCALE GENOMIC DNA]</scope>
    <source>
        <strain evidence="3 4">23-P</strain>
    </source>
</reference>